<reference evidence="1" key="1">
    <citation type="journal article" date="2020" name="ISME J.">
        <title>Gammaproteobacteria mediating utilization of methyl-, sulfur- and petroleum organic compounds in deep ocean hydrothermal plumes.</title>
        <authorList>
            <person name="Zhou Z."/>
            <person name="Liu Y."/>
            <person name="Pan J."/>
            <person name="Cron B.R."/>
            <person name="Toner B.M."/>
            <person name="Anantharaman K."/>
            <person name="Breier J.A."/>
            <person name="Dick G.J."/>
            <person name="Li M."/>
        </authorList>
    </citation>
    <scope>NUCLEOTIDE SEQUENCE</scope>
    <source>
        <strain evidence="1">SZUA-1385</strain>
    </source>
</reference>
<dbReference type="InterPro" id="IPR007003">
    <property type="entry name" value="DUF655"/>
</dbReference>
<comment type="caution">
    <text evidence="1">The sequence shown here is derived from an EMBL/GenBank/DDBJ whole genome shotgun (WGS) entry which is preliminary data.</text>
</comment>
<evidence type="ECO:0000313" key="2">
    <source>
        <dbReference type="Proteomes" id="UP000605144"/>
    </source>
</evidence>
<protein>
    <submittedName>
        <fullName evidence="1">DUF655 domain-containing protein</fullName>
    </submittedName>
</protein>
<name>A0A832YSG5_9EURY</name>
<dbReference type="AlphaFoldDB" id="A0A832YSG5"/>
<dbReference type="Gene3D" id="1.10.150.280">
    <property type="entry name" value="AF1531-like domain"/>
    <property type="match status" value="1"/>
</dbReference>
<evidence type="ECO:0000313" key="1">
    <source>
        <dbReference type="EMBL" id="HIP16733.1"/>
    </source>
</evidence>
<organism evidence="1 2">
    <name type="scientific">Methanothermococcus okinawensis</name>
    <dbReference type="NCBI Taxonomy" id="155863"/>
    <lineage>
        <taxon>Archaea</taxon>
        <taxon>Methanobacteriati</taxon>
        <taxon>Methanobacteriota</taxon>
        <taxon>Methanomada group</taxon>
        <taxon>Methanococci</taxon>
        <taxon>Methanococcales</taxon>
        <taxon>Methanococcaceae</taxon>
        <taxon>Methanothermococcus</taxon>
    </lineage>
</organism>
<dbReference type="Proteomes" id="UP000605144">
    <property type="component" value="Unassembled WGS sequence"/>
</dbReference>
<gene>
    <name evidence="1" type="ORF">EYG76_00290</name>
</gene>
<dbReference type="InterPro" id="IPR012340">
    <property type="entry name" value="NA-bd_OB-fold"/>
</dbReference>
<dbReference type="SUPFAM" id="SSF160975">
    <property type="entry name" value="AF1531-like"/>
    <property type="match status" value="1"/>
</dbReference>
<sequence>MKKHGHKKRKFENYAYILDFLEYGHADDNIPLHQRKAVAQAFGEGQFVLMEMALKDNKTVELAERVYIGKGKRDKIDHIIKMLKYDELTPTSKTELFYTIKEAIMKNEKRFVNFINKCEPITTRLHSLQLLPGIGKAVMWKIIEERELKPFESFEDIEKRVHRDLLNSIAKRIEEELKEPQKYYLFVKWKAHQER</sequence>
<dbReference type="PANTHER" id="PTHR40734">
    <property type="entry name" value="TRNA-SPECIFIC ADENOSINE DEAMINASE-RELATED"/>
    <property type="match status" value="1"/>
</dbReference>
<proteinExistence type="predicted"/>
<accession>A0A832YSG5</accession>
<dbReference type="PANTHER" id="PTHR40734:SF1">
    <property type="entry name" value="DNA-BINDING PROTEIN"/>
    <property type="match status" value="1"/>
</dbReference>
<dbReference type="Pfam" id="PF04919">
    <property type="entry name" value="DUF655"/>
    <property type="match status" value="1"/>
</dbReference>
<dbReference type="EMBL" id="DQSV01000007">
    <property type="protein sequence ID" value="HIP16733.1"/>
    <property type="molecule type" value="Genomic_DNA"/>
</dbReference>
<dbReference type="Gene3D" id="2.40.50.140">
    <property type="entry name" value="Nucleic acid-binding proteins"/>
    <property type="match status" value="1"/>
</dbReference>